<feature type="compositionally biased region" description="Polar residues" evidence="1">
    <location>
        <begin position="247"/>
        <end position="259"/>
    </location>
</feature>
<dbReference type="GO" id="GO:0005829">
    <property type="term" value="C:cytosol"/>
    <property type="evidence" value="ECO:0007669"/>
    <property type="project" value="TreeGrafter"/>
</dbReference>
<evidence type="ECO:0000313" key="3">
    <source>
        <dbReference type="EMBL" id="KAK0385155.1"/>
    </source>
</evidence>
<feature type="region of interest" description="Disordered" evidence="1">
    <location>
        <begin position="21"/>
        <end position="45"/>
    </location>
</feature>
<dbReference type="PANTHER" id="PTHR28232">
    <property type="entry name" value="TRANSCRIPTIONAL REGULATORY PROTEIN RXT2"/>
    <property type="match status" value="1"/>
</dbReference>
<dbReference type="PANTHER" id="PTHR28232:SF1">
    <property type="entry name" value="TRANSCRIPTIONAL REGULATORY PROTEIN RXT2"/>
    <property type="match status" value="1"/>
</dbReference>
<feature type="region of interest" description="Disordered" evidence="1">
    <location>
        <begin position="239"/>
        <end position="357"/>
    </location>
</feature>
<dbReference type="InterPro" id="IPR013904">
    <property type="entry name" value="RXT2_N"/>
</dbReference>
<feature type="domain" description="Transcriptional regulatory protein RXT2 N-terminal" evidence="2">
    <location>
        <begin position="38"/>
        <end position="178"/>
    </location>
</feature>
<gene>
    <name evidence="3" type="ORF">NLU13_7633</name>
</gene>
<feature type="compositionally biased region" description="Basic and acidic residues" evidence="1">
    <location>
        <begin position="425"/>
        <end position="435"/>
    </location>
</feature>
<comment type="caution">
    <text evidence="3">The sequence shown here is derived from an EMBL/GenBank/DDBJ whole genome shotgun (WGS) entry which is preliminary data.</text>
</comment>
<sequence length="454" mass="50153">MASQQQVLFAETIAGMKKALKRRAYDSDSDSDVDTKGNRGQKLKKTARFARRGQLVPSVGPSSYKETVEYAGVRRSILHRNPPLIDDEGYEIDSDDDPDRVEDAVAAAAEFDPYANVRIEHVLAPLTATTDLPTHPTLSKPFTSQTLSDLVSESCKMMRKENRSLWQVRHLWTTLCGDQTWAPCELMLGPNDVELYTEDHVARYLLSLSRPDETTAKALPAINGNVDMAAGGRTLLGSAAEGDGDVSMTNATNSTSQNGEVARPKKPAPTKTPLPDGPKQEPDDTPMQNGNTVPEASPRTNTDAQANPDADNEPASREPPNVDESTGLEEPESTFVHPIYLTPPNARSDRDAGLAEQEAEHLRKLLALYVQKQEEVCRGAHKLHEGLLKAQRLRADVLRWSKAEAHCGPNRDMSDGEDWYDKEEWGLTEDLKKGQDEEEEDTTTTGKKTTRARR</sequence>
<keyword evidence="4" id="KW-1185">Reference proteome</keyword>
<dbReference type="InterPro" id="IPR039602">
    <property type="entry name" value="Rxt2"/>
</dbReference>
<protein>
    <recommendedName>
        <fullName evidence="2">Transcriptional regulatory protein RXT2 N-terminal domain-containing protein</fullName>
    </recommendedName>
</protein>
<organism evidence="3 4">
    <name type="scientific">Sarocladium strictum</name>
    <name type="common">Black bundle disease fungus</name>
    <name type="synonym">Acremonium strictum</name>
    <dbReference type="NCBI Taxonomy" id="5046"/>
    <lineage>
        <taxon>Eukaryota</taxon>
        <taxon>Fungi</taxon>
        <taxon>Dikarya</taxon>
        <taxon>Ascomycota</taxon>
        <taxon>Pezizomycotina</taxon>
        <taxon>Sordariomycetes</taxon>
        <taxon>Hypocreomycetidae</taxon>
        <taxon>Hypocreales</taxon>
        <taxon>Sarocladiaceae</taxon>
        <taxon>Sarocladium</taxon>
    </lineage>
</organism>
<feature type="compositionally biased region" description="Polar residues" evidence="1">
    <location>
        <begin position="286"/>
        <end position="305"/>
    </location>
</feature>
<dbReference type="AlphaFoldDB" id="A0AA39GD67"/>
<feature type="compositionally biased region" description="Basic and acidic residues" evidence="1">
    <location>
        <begin position="347"/>
        <end position="357"/>
    </location>
</feature>
<dbReference type="EMBL" id="JAPDFR010000007">
    <property type="protein sequence ID" value="KAK0385155.1"/>
    <property type="molecule type" value="Genomic_DNA"/>
</dbReference>
<reference evidence="3" key="1">
    <citation type="submission" date="2022-10" db="EMBL/GenBank/DDBJ databases">
        <title>Determination and structural analysis of whole genome sequence of Sarocladium strictum F4-1.</title>
        <authorList>
            <person name="Hu L."/>
            <person name="Jiang Y."/>
        </authorList>
    </citation>
    <scope>NUCLEOTIDE SEQUENCE</scope>
    <source>
        <strain evidence="3">F4-1</strain>
    </source>
</reference>
<dbReference type="Pfam" id="PF08595">
    <property type="entry name" value="RXT2_N"/>
    <property type="match status" value="1"/>
</dbReference>
<proteinExistence type="predicted"/>
<dbReference type="GO" id="GO:0033698">
    <property type="term" value="C:Rpd3L complex"/>
    <property type="evidence" value="ECO:0007669"/>
    <property type="project" value="TreeGrafter"/>
</dbReference>
<accession>A0AA39GD67</accession>
<evidence type="ECO:0000256" key="1">
    <source>
        <dbReference type="SAM" id="MobiDB-lite"/>
    </source>
</evidence>
<dbReference type="Proteomes" id="UP001175261">
    <property type="component" value="Unassembled WGS sequence"/>
</dbReference>
<name>A0AA39GD67_SARSR</name>
<evidence type="ECO:0000259" key="2">
    <source>
        <dbReference type="Pfam" id="PF08595"/>
    </source>
</evidence>
<evidence type="ECO:0000313" key="4">
    <source>
        <dbReference type="Proteomes" id="UP001175261"/>
    </source>
</evidence>
<feature type="region of interest" description="Disordered" evidence="1">
    <location>
        <begin position="425"/>
        <end position="454"/>
    </location>
</feature>